<feature type="coiled-coil region" evidence="1">
    <location>
        <begin position="11"/>
        <end position="38"/>
    </location>
</feature>
<evidence type="ECO:0000256" key="2">
    <source>
        <dbReference type="SAM" id="MobiDB-lite"/>
    </source>
</evidence>
<evidence type="ECO:0000313" key="4">
    <source>
        <dbReference type="Proteomes" id="UP000075714"/>
    </source>
</evidence>
<sequence>MVALSRVLKVITELAAEVEALGAKVSEVAEELVVLEDRFGVRLMEATPQPQQQHPAPRPSAAARAAYERICGGDRQLRSRLLADAILRWLQPVTSPPSAPSRSSGAYLGAVGGGGSAKVTVDAGREL</sequence>
<accession>A0A150GKF6</accession>
<dbReference type="Proteomes" id="UP000075714">
    <property type="component" value="Unassembled WGS sequence"/>
</dbReference>
<keyword evidence="1" id="KW-0175">Coiled coil</keyword>
<organism evidence="3 4">
    <name type="scientific">Gonium pectorale</name>
    <name type="common">Green alga</name>
    <dbReference type="NCBI Taxonomy" id="33097"/>
    <lineage>
        <taxon>Eukaryota</taxon>
        <taxon>Viridiplantae</taxon>
        <taxon>Chlorophyta</taxon>
        <taxon>core chlorophytes</taxon>
        <taxon>Chlorophyceae</taxon>
        <taxon>CS clade</taxon>
        <taxon>Chlamydomonadales</taxon>
        <taxon>Volvocaceae</taxon>
        <taxon>Gonium</taxon>
    </lineage>
</organism>
<name>A0A150GKF6_GONPE</name>
<feature type="compositionally biased region" description="Low complexity" evidence="2">
    <location>
        <begin position="46"/>
        <end position="64"/>
    </location>
</feature>
<feature type="region of interest" description="Disordered" evidence="2">
    <location>
        <begin position="45"/>
        <end position="64"/>
    </location>
</feature>
<feature type="region of interest" description="Disordered" evidence="2">
    <location>
        <begin position="93"/>
        <end position="127"/>
    </location>
</feature>
<feature type="compositionally biased region" description="Low complexity" evidence="2">
    <location>
        <begin position="100"/>
        <end position="109"/>
    </location>
</feature>
<evidence type="ECO:0000256" key="1">
    <source>
        <dbReference type="SAM" id="Coils"/>
    </source>
</evidence>
<comment type="caution">
    <text evidence="3">The sequence shown here is derived from an EMBL/GenBank/DDBJ whole genome shotgun (WGS) entry which is preliminary data.</text>
</comment>
<keyword evidence="4" id="KW-1185">Reference proteome</keyword>
<dbReference type="AlphaFoldDB" id="A0A150GKF6"/>
<reference evidence="4" key="1">
    <citation type="journal article" date="2016" name="Nat. Commun.">
        <title>The Gonium pectorale genome demonstrates co-option of cell cycle regulation during the evolution of multicellularity.</title>
        <authorList>
            <person name="Hanschen E.R."/>
            <person name="Marriage T.N."/>
            <person name="Ferris P.J."/>
            <person name="Hamaji T."/>
            <person name="Toyoda A."/>
            <person name="Fujiyama A."/>
            <person name="Neme R."/>
            <person name="Noguchi H."/>
            <person name="Minakuchi Y."/>
            <person name="Suzuki M."/>
            <person name="Kawai-Toyooka H."/>
            <person name="Smith D.R."/>
            <person name="Sparks H."/>
            <person name="Anderson J."/>
            <person name="Bakaric R."/>
            <person name="Luria V."/>
            <person name="Karger A."/>
            <person name="Kirschner M.W."/>
            <person name="Durand P.M."/>
            <person name="Michod R.E."/>
            <person name="Nozaki H."/>
            <person name="Olson B.J."/>
        </authorList>
    </citation>
    <scope>NUCLEOTIDE SEQUENCE [LARGE SCALE GENOMIC DNA]</scope>
    <source>
        <strain evidence="4">NIES-2863</strain>
    </source>
</reference>
<evidence type="ECO:0000313" key="3">
    <source>
        <dbReference type="EMBL" id="KXZ50282.1"/>
    </source>
</evidence>
<dbReference type="EMBL" id="LSYV01000018">
    <property type="protein sequence ID" value="KXZ50282.1"/>
    <property type="molecule type" value="Genomic_DNA"/>
</dbReference>
<proteinExistence type="predicted"/>
<gene>
    <name evidence="3" type="ORF">GPECTOR_17g921</name>
</gene>
<protein>
    <submittedName>
        <fullName evidence="3">Uncharacterized protein</fullName>
    </submittedName>
</protein>